<proteinExistence type="inferred from homology"/>
<dbReference type="Pfam" id="PF00044">
    <property type="entry name" value="Gp_dh_N"/>
    <property type="match status" value="1"/>
</dbReference>
<dbReference type="InterPro" id="IPR020830">
    <property type="entry name" value="GlycerAld_3-P_DH_AS"/>
</dbReference>
<evidence type="ECO:0000256" key="2">
    <source>
        <dbReference type="ARBA" id="ARBA00023002"/>
    </source>
</evidence>
<dbReference type="PIRSF" id="PIRSF000149">
    <property type="entry name" value="GAP_DH"/>
    <property type="match status" value="1"/>
</dbReference>
<evidence type="ECO:0000256" key="1">
    <source>
        <dbReference type="ARBA" id="ARBA00007406"/>
    </source>
</evidence>
<gene>
    <name evidence="6" type="ORF">J2S03_001516</name>
</gene>
<dbReference type="InterPro" id="IPR020828">
    <property type="entry name" value="GlycerAld_3-P_DH_NAD(P)-bd"/>
</dbReference>
<dbReference type="PANTHER" id="PTHR43148">
    <property type="entry name" value="GLYCERALDEHYDE-3-PHOSPHATE DEHYDROGENASE 2"/>
    <property type="match status" value="1"/>
</dbReference>
<keyword evidence="7" id="KW-1185">Reference proteome</keyword>
<dbReference type="RefSeq" id="WP_274454601.1">
    <property type="nucleotide sequence ID" value="NZ_CP067097.1"/>
</dbReference>
<organism evidence="6 7">
    <name type="scientific">Alicyclobacillus cycloheptanicus</name>
    <dbReference type="NCBI Taxonomy" id="1457"/>
    <lineage>
        <taxon>Bacteria</taxon>
        <taxon>Bacillati</taxon>
        <taxon>Bacillota</taxon>
        <taxon>Bacilli</taxon>
        <taxon>Bacillales</taxon>
        <taxon>Alicyclobacillaceae</taxon>
        <taxon>Alicyclobacillus</taxon>
    </lineage>
</organism>
<evidence type="ECO:0000313" key="6">
    <source>
        <dbReference type="EMBL" id="MDQ0189671.1"/>
    </source>
</evidence>
<dbReference type="SUPFAM" id="SSF51735">
    <property type="entry name" value="NAD(P)-binding Rossmann-fold domains"/>
    <property type="match status" value="1"/>
</dbReference>
<dbReference type="InterPro" id="IPR036291">
    <property type="entry name" value="NAD(P)-bd_dom_sf"/>
</dbReference>
<evidence type="ECO:0000256" key="3">
    <source>
        <dbReference type="RuleBase" id="RU000397"/>
    </source>
</evidence>
<name>A0ABT9XH87_9BACL</name>
<evidence type="ECO:0000313" key="7">
    <source>
        <dbReference type="Proteomes" id="UP001232973"/>
    </source>
</evidence>
<dbReference type="InterPro" id="IPR006424">
    <property type="entry name" value="Glyceraldehyde-3-P_DH_1"/>
</dbReference>
<comment type="caution">
    <text evidence="6">The sequence shown here is derived from an EMBL/GenBank/DDBJ whole genome shotgun (WGS) entry which is preliminary data.</text>
</comment>
<dbReference type="GO" id="GO:0004365">
    <property type="term" value="F:glyceraldehyde-3-phosphate dehydrogenase (NAD+) (phosphorylating) activity"/>
    <property type="evidence" value="ECO:0007669"/>
    <property type="project" value="UniProtKB-EC"/>
</dbReference>
<dbReference type="EMBL" id="JAUSTP010000009">
    <property type="protein sequence ID" value="MDQ0189671.1"/>
    <property type="molecule type" value="Genomic_DNA"/>
</dbReference>
<dbReference type="Gene3D" id="3.30.360.10">
    <property type="entry name" value="Dihydrodipicolinate Reductase, domain 2"/>
    <property type="match status" value="1"/>
</dbReference>
<dbReference type="CDD" id="cd18126">
    <property type="entry name" value="GAPDH_I_C"/>
    <property type="match status" value="1"/>
</dbReference>
<dbReference type="Gene3D" id="3.40.50.720">
    <property type="entry name" value="NAD(P)-binding Rossmann-like Domain"/>
    <property type="match status" value="1"/>
</dbReference>
<dbReference type="CDD" id="cd05214">
    <property type="entry name" value="GAPDH_I_N"/>
    <property type="match status" value="1"/>
</dbReference>
<accession>A0ABT9XH87</accession>
<dbReference type="EC" id="1.2.1.-" evidence="4"/>
<dbReference type="SMART" id="SM00846">
    <property type="entry name" value="Gp_dh_N"/>
    <property type="match status" value="1"/>
</dbReference>
<feature type="domain" description="Glyceraldehyde 3-phosphate dehydrogenase NAD(P) binding" evidence="5">
    <location>
        <begin position="3"/>
        <end position="153"/>
    </location>
</feature>
<reference evidence="6 7" key="1">
    <citation type="submission" date="2023-07" db="EMBL/GenBank/DDBJ databases">
        <title>Genomic Encyclopedia of Type Strains, Phase IV (KMG-IV): sequencing the most valuable type-strain genomes for metagenomic binning, comparative biology and taxonomic classification.</title>
        <authorList>
            <person name="Goeker M."/>
        </authorList>
    </citation>
    <scope>NUCLEOTIDE SEQUENCE [LARGE SCALE GENOMIC DNA]</scope>
    <source>
        <strain evidence="6 7">DSM 4006</strain>
    </source>
</reference>
<dbReference type="SUPFAM" id="SSF55347">
    <property type="entry name" value="Glyceraldehyde-3-phosphate dehydrogenase-like, C-terminal domain"/>
    <property type="match status" value="1"/>
</dbReference>
<dbReference type="InterPro" id="IPR020831">
    <property type="entry name" value="GlycerAld/Erythrose_P_DH"/>
</dbReference>
<keyword evidence="2 4" id="KW-0560">Oxidoreductase</keyword>
<dbReference type="Pfam" id="PF02800">
    <property type="entry name" value="Gp_dh_C"/>
    <property type="match status" value="1"/>
</dbReference>
<protein>
    <recommendedName>
        <fullName evidence="4">Glyceraldehyde-3-phosphate dehydrogenase</fullName>
        <ecNumber evidence="4">1.2.1.-</ecNumber>
    </recommendedName>
</protein>
<evidence type="ECO:0000256" key="4">
    <source>
        <dbReference type="RuleBase" id="RU361160"/>
    </source>
</evidence>
<dbReference type="InterPro" id="IPR020829">
    <property type="entry name" value="GlycerAld_3-P_DH_cat"/>
</dbReference>
<dbReference type="PROSITE" id="PS00071">
    <property type="entry name" value="GAPDH"/>
    <property type="match status" value="1"/>
</dbReference>
<dbReference type="Proteomes" id="UP001232973">
    <property type="component" value="Unassembled WGS sequence"/>
</dbReference>
<comment type="similarity">
    <text evidence="1 3">Belongs to the glyceraldehyde-3-phosphate dehydrogenase family.</text>
</comment>
<sequence length="340" mass="36823">MTIKVGINGFGRIGRNVFRIARNHPDLEVVAVNDLTDAETLAMLLEYDSVHGRLDAEIRTDGSAILVDGKRVEVIAERDPGNIPWSKYGVELVVESTGLFTDRSKAEVHITKGGAKKVIISAPAKNEDVTIVMGVNENMYDPEKHDVISNASCTTNCLAPVAKVLDETFGIEHGLMTTVHSFTNDQKILDLPHKDLRRARAASMSIIPTSTGAAKAVSLVLPQLKGKLNGMAMRVPTPNVSVVDLTVTVRKPATVESVNAALQRAAEGPLHGLLAYTEKPLVSRDFNGDSHSAIVDALSTMVMDDNMVKVIAWYDNEWGYSNRVVDLAAFVGSKLPVTTR</sequence>
<dbReference type="PRINTS" id="PR00078">
    <property type="entry name" value="G3PDHDRGNASE"/>
</dbReference>
<dbReference type="NCBIfam" id="TIGR01534">
    <property type="entry name" value="GAPDH-I"/>
    <property type="match status" value="1"/>
</dbReference>
<evidence type="ECO:0000259" key="5">
    <source>
        <dbReference type="SMART" id="SM00846"/>
    </source>
</evidence>